<feature type="region of interest" description="Disordered" evidence="3">
    <location>
        <begin position="323"/>
        <end position="347"/>
    </location>
</feature>
<dbReference type="EMBL" id="ML992665">
    <property type="protein sequence ID" value="KAF2215965.1"/>
    <property type="molecule type" value="Genomic_DNA"/>
</dbReference>
<feature type="DNA-binding region" description="Fork-head" evidence="2">
    <location>
        <begin position="792"/>
        <end position="868"/>
    </location>
</feature>
<feature type="compositionally biased region" description="Basic residues" evidence="3">
    <location>
        <begin position="509"/>
        <end position="519"/>
    </location>
</feature>
<evidence type="ECO:0000259" key="4">
    <source>
        <dbReference type="PROSITE" id="PS50039"/>
    </source>
</evidence>
<proteinExistence type="predicted"/>
<feature type="compositionally biased region" description="Low complexity" evidence="3">
    <location>
        <begin position="1224"/>
        <end position="1237"/>
    </location>
</feature>
<evidence type="ECO:0000256" key="1">
    <source>
        <dbReference type="ARBA" id="ARBA00023125"/>
    </source>
</evidence>
<feature type="compositionally biased region" description="Pro residues" evidence="3">
    <location>
        <begin position="1162"/>
        <end position="1175"/>
    </location>
</feature>
<evidence type="ECO:0000313" key="6">
    <source>
        <dbReference type="Proteomes" id="UP000799539"/>
    </source>
</evidence>
<feature type="compositionally biased region" description="Basic and acidic residues" evidence="3">
    <location>
        <begin position="1369"/>
        <end position="1380"/>
    </location>
</feature>
<feature type="compositionally biased region" description="Basic residues" evidence="3">
    <location>
        <begin position="526"/>
        <end position="538"/>
    </location>
</feature>
<feature type="compositionally biased region" description="Acidic residues" evidence="3">
    <location>
        <begin position="490"/>
        <end position="502"/>
    </location>
</feature>
<dbReference type="SUPFAM" id="SSF49879">
    <property type="entry name" value="SMAD/FHA domain"/>
    <property type="match status" value="1"/>
</dbReference>
<dbReference type="InterPro" id="IPR036390">
    <property type="entry name" value="WH_DNA-bd_sf"/>
</dbReference>
<feature type="region of interest" description="Disordered" evidence="3">
    <location>
        <begin position="1096"/>
        <end position="1435"/>
    </location>
</feature>
<keyword evidence="6" id="KW-1185">Reference proteome</keyword>
<dbReference type="GO" id="GO:0043565">
    <property type="term" value="F:sequence-specific DNA binding"/>
    <property type="evidence" value="ECO:0007669"/>
    <property type="project" value="InterPro"/>
</dbReference>
<dbReference type="InterPro" id="IPR008984">
    <property type="entry name" value="SMAD_FHA_dom_sf"/>
</dbReference>
<evidence type="ECO:0000313" key="5">
    <source>
        <dbReference type="EMBL" id="KAF2215965.1"/>
    </source>
</evidence>
<comment type="subcellular location">
    <subcellularLocation>
        <location evidence="2">Nucleus</location>
    </subcellularLocation>
</comment>
<feature type="compositionally biased region" description="Low complexity" evidence="3">
    <location>
        <begin position="709"/>
        <end position="722"/>
    </location>
</feature>
<evidence type="ECO:0000256" key="3">
    <source>
        <dbReference type="SAM" id="MobiDB-lite"/>
    </source>
</evidence>
<name>A0A6A6FR51_9PEZI</name>
<feature type="compositionally biased region" description="Acidic residues" evidence="3">
    <location>
        <begin position="464"/>
        <end position="473"/>
    </location>
</feature>
<dbReference type="PROSITE" id="PS00658">
    <property type="entry name" value="FORK_HEAD_2"/>
    <property type="match status" value="1"/>
</dbReference>
<dbReference type="InterPro" id="IPR001766">
    <property type="entry name" value="Fork_head_dom"/>
</dbReference>
<feature type="compositionally biased region" description="Basic and acidic residues" evidence="3">
    <location>
        <begin position="667"/>
        <end position="683"/>
    </location>
</feature>
<feature type="compositionally biased region" description="Polar residues" evidence="3">
    <location>
        <begin position="1180"/>
        <end position="1223"/>
    </location>
</feature>
<feature type="compositionally biased region" description="Basic and acidic residues" evidence="3">
    <location>
        <begin position="271"/>
        <end position="284"/>
    </location>
</feature>
<feature type="compositionally biased region" description="Basic and acidic residues" evidence="3">
    <location>
        <begin position="1406"/>
        <end position="1417"/>
    </location>
</feature>
<feature type="region of interest" description="Disordered" evidence="3">
    <location>
        <begin position="252"/>
        <end position="292"/>
    </location>
</feature>
<organism evidence="5 6">
    <name type="scientific">Cercospora zeae-maydis SCOH1-5</name>
    <dbReference type="NCBI Taxonomy" id="717836"/>
    <lineage>
        <taxon>Eukaryota</taxon>
        <taxon>Fungi</taxon>
        <taxon>Dikarya</taxon>
        <taxon>Ascomycota</taxon>
        <taxon>Pezizomycotina</taxon>
        <taxon>Dothideomycetes</taxon>
        <taxon>Dothideomycetidae</taxon>
        <taxon>Mycosphaerellales</taxon>
        <taxon>Mycosphaerellaceae</taxon>
        <taxon>Cercospora</taxon>
    </lineage>
</organism>
<dbReference type="GO" id="GO:0003700">
    <property type="term" value="F:DNA-binding transcription factor activity"/>
    <property type="evidence" value="ECO:0007669"/>
    <property type="project" value="InterPro"/>
</dbReference>
<feature type="compositionally biased region" description="Basic and acidic residues" evidence="3">
    <location>
        <begin position="1343"/>
        <end position="1360"/>
    </location>
</feature>
<feature type="compositionally biased region" description="Low complexity" evidence="3">
    <location>
        <begin position="1109"/>
        <end position="1150"/>
    </location>
</feature>
<sequence>MESSGAAASPWPNGLAMNGSSNRVEMQQTGRPDPANLIPPPQHDVVHQKADVGVGASGEQNTTEDNGVPVSYGSKDPDTERQASSNAQASIVEHEACSIVQGNMTAPAPLDVHPSDFANLDTPARPVVDHGIESNVRDTIDLQGAENGLLSAGSAQNNQPHSLGLYTALPDVDQLLFGHDPATNLTLADPSTPSNAHGNVGFTASPTMVEEEPSTHEAYAMLKFPDSYYYVKSMNVMVGRDQHFYDAWRESQKQTKKKTKMQRRAQQSLDDYAREPSHHSQHGGDDEEDLVGRPAHGLLSTYSDVGGAVSYVDPTDYGFESTTVLTQRNRRSKNNSSSNHSIAPRSLHEFEQGDELEGELYADSHGKVHEPQEWAQVTIHPREPNHIVRISREHLIIRYDRENTRWVMDVIGNMILHNGGLRRRGDSDIVLNHDDEIIIVSVSFRFMLPTDHEGEEDFMESVEYDENGAENELDTSPADLRLTHTRDTVDTSDEGDSSEEDVPLAQQSKPKKSKDKKSKTKEPKPKPVKLKLKIKNAGKKAQASIEAASLEDKAPKAKGKTPAKSSGKAPVAVAKTPAKEDGASESANQNVEAEAAKPKDEASVAPSIETPLPVEASQASQSAQPTQASPPAAINLDANSAFAGADPSQLPQKRKGPGRPPKNGLISKRDDAGVKRKLKEYERQGIAPPPMNDLLEMVRAEQRQKDAAAKAASRGEAAPEAGMQNVDPRMQNYSTAYAATTPNQPQQNVASGSSAPNDLQTPRSTSPRPRRPARSPSPMPPRESFTEEQLKKPSITYVFIIDEILQDPALDGQADLQTIYDKIQKRWPYYRYGTATTGWQSSVRHNLLQSPRFVESGKSGKGKYWKIDFSHELDPKKRKQATPPPPNIPRNGGPYQQPLNAAYQQGGQMYHSPYIPGSNPVAGPSCTGNMNGQVANGPYPQTHYGPQNGTGPASQHPQPAQPQQPEPFANIVGAILAYQPRFLAAHVGKETHERASKQFQDALLYYSDLHAGTTPATEGEVDETQDPYKTLKQIFIHYGQGDTRTSQSGKTNGDSTAPATNAAPDSNPNSGAPVATVQNVDGVSASTTTAAAVNTQPAPPATLANNGMPVVQGGSIVGPQQSQSQPGASAHIATQQPQQAVSQSAPEPAATVSMSGQTRYPNPTPPLHTLPPGGPRPLYQPTSADAPSSSHLSIARPQQPNVIAPRDQSTPATSQLQVKQPTETVQSSQQAQPVAQTALTTTPSHLNAREQKASQPEASQSTPHPLNQSEMPPVPEQQSTQVAQVTPNGGEVSTTNAPNSVPVASTPIAEASDSVAAAAKGPPPPAITNGSAEVGRGAVAVERPVHPSESHALPVERTDLPHSTAGVKRPAEENEGDHEAKRRKSTNEPEPDAAIDVRPTSAGVKRPAEEGDDEHAAKRMKATNEPEPDPVPAAP</sequence>
<feature type="compositionally biased region" description="Polar residues" evidence="3">
    <location>
        <begin position="1042"/>
        <end position="1075"/>
    </location>
</feature>
<keyword evidence="1 2" id="KW-0238">DNA-binding</keyword>
<feature type="compositionally biased region" description="Low complexity" evidence="3">
    <location>
        <begin position="616"/>
        <end position="633"/>
    </location>
</feature>
<dbReference type="SUPFAM" id="SSF46785">
    <property type="entry name" value="Winged helix' DNA-binding domain"/>
    <property type="match status" value="1"/>
</dbReference>
<dbReference type="InterPro" id="IPR030456">
    <property type="entry name" value="TF_fork_head_CS_2"/>
</dbReference>
<feature type="region of interest" description="Disordered" evidence="3">
    <location>
        <begin position="1040"/>
        <end position="1075"/>
    </location>
</feature>
<gene>
    <name evidence="5" type="ORF">CERZMDRAFT_94351</name>
</gene>
<dbReference type="GO" id="GO:0005634">
    <property type="term" value="C:nucleus"/>
    <property type="evidence" value="ECO:0007669"/>
    <property type="project" value="UniProtKB-SubCell"/>
</dbReference>
<feature type="compositionally biased region" description="Polar residues" evidence="3">
    <location>
        <begin position="18"/>
        <end position="30"/>
    </location>
</feature>
<dbReference type="OrthoDB" id="5402974at2759"/>
<feature type="domain" description="Fork-head" evidence="4">
    <location>
        <begin position="792"/>
        <end position="868"/>
    </location>
</feature>
<feature type="compositionally biased region" description="Basic residues" evidence="3">
    <location>
        <begin position="254"/>
        <end position="263"/>
    </location>
</feature>
<dbReference type="SMART" id="SM00339">
    <property type="entry name" value="FH"/>
    <property type="match status" value="1"/>
</dbReference>
<dbReference type="Gene3D" id="1.10.10.10">
    <property type="entry name" value="Winged helix-like DNA-binding domain superfamily/Winged helix DNA-binding domain"/>
    <property type="match status" value="1"/>
</dbReference>
<feature type="compositionally biased region" description="Polar residues" evidence="3">
    <location>
        <begin position="1253"/>
        <end position="1303"/>
    </location>
</feature>
<feature type="region of interest" description="Disordered" evidence="3">
    <location>
        <begin position="1"/>
        <end position="88"/>
    </location>
</feature>
<dbReference type="Pfam" id="PF00250">
    <property type="entry name" value="Forkhead"/>
    <property type="match status" value="1"/>
</dbReference>
<protein>
    <recommendedName>
        <fullName evidence="4">Fork-head domain-containing protein</fullName>
    </recommendedName>
</protein>
<keyword evidence="2" id="KW-0539">Nucleus</keyword>
<feature type="compositionally biased region" description="Low complexity" evidence="3">
    <location>
        <begin position="1309"/>
        <end position="1320"/>
    </location>
</feature>
<feature type="compositionally biased region" description="Polar residues" evidence="3">
    <location>
        <begin position="731"/>
        <end position="761"/>
    </location>
</feature>
<evidence type="ECO:0000256" key="2">
    <source>
        <dbReference type="PROSITE-ProRule" id="PRU00089"/>
    </source>
</evidence>
<feature type="region of interest" description="Disordered" evidence="3">
    <location>
        <begin position="925"/>
        <end position="966"/>
    </location>
</feature>
<dbReference type="Proteomes" id="UP000799539">
    <property type="component" value="Unassembled WGS sequence"/>
</dbReference>
<feature type="compositionally biased region" description="Low complexity" evidence="3">
    <location>
        <begin position="562"/>
        <end position="576"/>
    </location>
</feature>
<reference evidence="5" key="1">
    <citation type="journal article" date="2020" name="Stud. Mycol.">
        <title>101 Dothideomycetes genomes: a test case for predicting lifestyles and emergence of pathogens.</title>
        <authorList>
            <person name="Haridas S."/>
            <person name="Albert R."/>
            <person name="Binder M."/>
            <person name="Bloem J."/>
            <person name="Labutti K."/>
            <person name="Salamov A."/>
            <person name="Andreopoulos B."/>
            <person name="Baker S."/>
            <person name="Barry K."/>
            <person name="Bills G."/>
            <person name="Bluhm B."/>
            <person name="Cannon C."/>
            <person name="Castanera R."/>
            <person name="Culley D."/>
            <person name="Daum C."/>
            <person name="Ezra D."/>
            <person name="Gonzalez J."/>
            <person name="Henrissat B."/>
            <person name="Kuo A."/>
            <person name="Liang C."/>
            <person name="Lipzen A."/>
            <person name="Lutzoni F."/>
            <person name="Magnuson J."/>
            <person name="Mondo S."/>
            <person name="Nolan M."/>
            <person name="Ohm R."/>
            <person name="Pangilinan J."/>
            <person name="Park H.-J."/>
            <person name="Ramirez L."/>
            <person name="Alfaro M."/>
            <person name="Sun H."/>
            <person name="Tritt A."/>
            <person name="Yoshinaga Y."/>
            <person name="Zwiers L.-H."/>
            <person name="Turgeon B."/>
            <person name="Goodwin S."/>
            <person name="Spatafora J."/>
            <person name="Crous P."/>
            <person name="Grigoriev I."/>
        </authorList>
    </citation>
    <scope>NUCLEOTIDE SEQUENCE</scope>
    <source>
        <strain evidence="5">SCOH1-5</strain>
    </source>
</reference>
<dbReference type="PROSITE" id="PS50039">
    <property type="entry name" value="FORK_HEAD_3"/>
    <property type="match status" value="1"/>
</dbReference>
<dbReference type="GO" id="GO:0006357">
    <property type="term" value="P:regulation of transcription by RNA polymerase II"/>
    <property type="evidence" value="ECO:0007669"/>
    <property type="project" value="UniProtKB-ARBA"/>
</dbReference>
<feature type="region of interest" description="Disordered" evidence="3">
    <location>
        <begin position="464"/>
        <end position="789"/>
    </location>
</feature>
<feature type="region of interest" description="Disordered" evidence="3">
    <location>
        <begin position="871"/>
        <end position="900"/>
    </location>
</feature>
<dbReference type="InterPro" id="IPR036388">
    <property type="entry name" value="WH-like_DNA-bd_sf"/>
</dbReference>
<feature type="compositionally biased region" description="Basic and acidic residues" evidence="3">
    <location>
        <begin position="696"/>
        <end position="708"/>
    </location>
</feature>
<accession>A0A6A6FR51</accession>